<feature type="transmembrane region" description="Helical" evidence="10">
    <location>
        <begin position="32"/>
        <end position="55"/>
    </location>
</feature>
<dbReference type="Gene3D" id="1.10.630.10">
    <property type="entry name" value="Cytochrome P450"/>
    <property type="match status" value="1"/>
</dbReference>
<dbReference type="InterPro" id="IPR001128">
    <property type="entry name" value="Cyt_P450"/>
</dbReference>
<dbReference type="PROSITE" id="PS00086">
    <property type="entry name" value="CYTOCHROME_P450"/>
    <property type="match status" value="1"/>
</dbReference>
<accession>A0ABP0U649</accession>
<dbReference type="InterPro" id="IPR002401">
    <property type="entry name" value="Cyt_P450_E_grp-I"/>
</dbReference>
<sequence length="600" mass="66331">MALLNESSRSWGPHQAHDILLRMSTRDVDDEWGFFVTAICTVLVASMVSMFYWVLWKPYSKRKFYEKQCIRGPVFRPFIGNLPEIQDLRRGVPQLGGQISESPARRVATELFVFSEKYGKVSVFEQGSMTRMILADAKLAKDVLLSKAGYYKRSVLTTEVVSAIAGHGSILTAEGGNWKQKNQIMSPAFRHTFLKASWNPLDGLFHQIVERGDDLVTKWQKAINNAADTKQGAEVAVDLDVPETLLDIIIRTTFGSTSGIEGGDIYAVHEAVNFMTRVLGNRLSGYARLIPGFRFFPTPTNIKFCMKKRAMVNVLKNIVSARMKLANDLKASSIAKAGSRQGAYGGDVLGMMLEAMNEGNSNMTASQVLDECTVFFLATDSPTSLLLMWSLMLLAQNPDWQQRARSEVQEVLGAEATPQVDKLANLKLIDMVLNETLRLYPPVPAITRDASKVHQLGSVTIAPGTNVIIPMSVLHQSKEIWGDDAHLFKPDRWEVKNLHTNGKNSADGLNDATAATAAAADSVNSFNNFMPFGGGNRICLGRNLARMTVKLLLAMLLRRFSFSVSPSYCHAPGRGGNNLWPKFGMQLLIKNVESEVTTTD</sequence>
<dbReference type="Proteomes" id="UP001497512">
    <property type="component" value="Chromosome 19"/>
</dbReference>
<dbReference type="InterPro" id="IPR036396">
    <property type="entry name" value="Cyt_P450_sf"/>
</dbReference>
<keyword evidence="9" id="KW-0503">Monooxygenase</keyword>
<keyword evidence="2 9" id="KW-0349">Heme</keyword>
<keyword evidence="8 10" id="KW-0472">Membrane</keyword>
<keyword evidence="5 10" id="KW-1133">Transmembrane helix</keyword>
<dbReference type="InterPro" id="IPR050665">
    <property type="entry name" value="Cytochrome_P450_Monooxygen"/>
</dbReference>
<evidence type="ECO:0000256" key="4">
    <source>
        <dbReference type="ARBA" id="ARBA00022723"/>
    </source>
</evidence>
<evidence type="ECO:0000313" key="12">
    <source>
        <dbReference type="Proteomes" id="UP001497512"/>
    </source>
</evidence>
<dbReference type="PRINTS" id="PR00385">
    <property type="entry name" value="P450"/>
</dbReference>
<dbReference type="PRINTS" id="PR00463">
    <property type="entry name" value="EP450I"/>
</dbReference>
<evidence type="ECO:0000256" key="1">
    <source>
        <dbReference type="ARBA" id="ARBA00004370"/>
    </source>
</evidence>
<dbReference type="InterPro" id="IPR017972">
    <property type="entry name" value="Cyt_P450_CS"/>
</dbReference>
<protein>
    <recommendedName>
        <fullName evidence="13">Cytochrome P450</fullName>
    </recommendedName>
</protein>
<evidence type="ECO:0000313" key="11">
    <source>
        <dbReference type="EMBL" id="CAK9212999.1"/>
    </source>
</evidence>
<dbReference type="SUPFAM" id="SSF48264">
    <property type="entry name" value="Cytochrome P450"/>
    <property type="match status" value="1"/>
</dbReference>
<keyword evidence="3 10" id="KW-0812">Transmembrane</keyword>
<evidence type="ECO:0000256" key="2">
    <source>
        <dbReference type="ARBA" id="ARBA00022617"/>
    </source>
</evidence>
<keyword evidence="7 9" id="KW-0408">Iron</keyword>
<dbReference type="PANTHER" id="PTHR24282">
    <property type="entry name" value="CYTOCHROME P450 FAMILY MEMBER"/>
    <property type="match status" value="1"/>
</dbReference>
<keyword evidence="4 9" id="KW-0479">Metal-binding</keyword>
<evidence type="ECO:0000256" key="3">
    <source>
        <dbReference type="ARBA" id="ARBA00022692"/>
    </source>
</evidence>
<keyword evidence="12" id="KW-1185">Reference proteome</keyword>
<evidence type="ECO:0000256" key="8">
    <source>
        <dbReference type="ARBA" id="ARBA00023136"/>
    </source>
</evidence>
<dbReference type="EMBL" id="OZ019911">
    <property type="protein sequence ID" value="CAK9212999.1"/>
    <property type="molecule type" value="Genomic_DNA"/>
</dbReference>
<comment type="subcellular location">
    <subcellularLocation>
        <location evidence="1">Membrane</location>
    </subcellularLocation>
</comment>
<evidence type="ECO:0000256" key="5">
    <source>
        <dbReference type="ARBA" id="ARBA00022989"/>
    </source>
</evidence>
<evidence type="ECO:0000256" key="7">
    <source>
        <dbReference type="ARBA" id="ARBA00023004"/>
    </source>
</evidence>
<dbReference type="Pfam" id="PF00067">
    <property type="entry name" value="p450"/>
    <property type="match status" value="1"/>
</dbReference>
<comment type="similarity">
    <text evidence="9">Belongs to the cytochrome P450 family.</text>
</comment>
<evidence type="ECO:0000256" key="10">
    <source>
        <dbReference type="SAM" id="Phobius"/>
    </source>
</evidence>
<keyword evidence="6 9" id="KW-0560">Oxidoreductase</keyword>
<organism evidence="11 12">
    <name type="scientific">Sphagnum troendelagicum</name>
    <dbReference type="NCBI Taxonomy" id="128251"/>
    <lineage>
        <taxon>Eukaryota</taxon>
        <taxon>Viridiplantae</taxon>
        <taxon>Streptophyta</taxon>
        <taxon>Embryophyta</taxon>
        <taxon>Bryophyta</taxon>
        <taxon>Sphagnophytina</taxon>
        <taxon>Sphagnopsida</taxon>
        <taxon>Sphagnales</taxon>
        <taxon>Sphagnaceae</taxon>
        <taxon>Sphagnum</taxon>
    </lineage>
</organism>
<evidence type="ECO:0000256" key="6">
    <source>
        <dbReference type="ARBA" id="ARBA00023002"/>
    </source>
</evidence>
<reference evidence="11" key="1">
    <citation type="submission" date="2024-02" db="EMBL/GenBank/DDBJ databases">
        <authorList>
            <consortium name="ELIXIR-Norway"/>
            <consortium name="Elixir Norway"/>
        </authorList>
    </citation>
    <scope>NUCLEOTIDE SEQUENCE</scope>
</reference>
<evidence type="ECO:0000256" key="9">
    <source>
        <dbReference type="RuleBase" id="RU000461"/>
    </source>
</evidence>
<name>A0ABP0U649_9BRYO</name>
<proteinExistence type="inferred from homology"/>
<gene>
    <name evidence="11" type="ORF">CSSPTR1EN2_LOCUS11517</name>
</gene>
<evidence type="ECO:0008006" key="13">
    <source>
        <dbReference type="Google" id="ProtNLM"/>
    </source>
</evidence>
<dbReference type="PANTHER" id="PTHR24282:SF211">
    <property type="entry name" value="CYTOCHROME P450-RELATED"/>
    <property type="match status" value="1"/>
</dbReference>